<accession>A0A4R0KFH7</accession>
<gene>
    <name evidence="3" type="ORF">E0H73_39750</name>
</gene>
<feature type="domain" description="UspA" evidence="2">
    <location>
        <begin position="8"/>
        <end position="69"/>
    </location>
</feature>
<name>A0A4R0KFH7_9ACTN</name>
<keyword evidence="4" id="KW-1185">Reference proteome</keyword>
<protein>
    <recommendedName>
        <fullName evidence="2">UspA domain-containing protein</fullName>
    </recommendedName>
</protein>
<comment type="caution">
    <text evidence="3">The sequence shown here is derived from an EMBL/GenBank/DDBJ whole genome shotgun (WGS) entry which is preliminary data.</text>
</comment>
<dbReference type="RefSeq" id="WP_131365473.1">
    <property type="nucleotide sequence ID" value="NZ_SJKB01000020.1"/>
</dbReference>
<proteinExistence type="predicted"/>
<evidence type="ECO:0000313" key="4">
    <source>
        <dbReference type="Proteomes" id="UP000291144"/>
    </source>
</evidence>
<dbReference type="OrthoDB" id="3819459at2"/>
<dbReference type="InterPro" id="IPR006016">
    <property type="entry name" value="UspA"/>
</dbReference>
<reference evidence="3 4" key="1">
    <citation type="submission" date="2019-02" db="EMBL/GenBank/DDBJ databases">
        <title>Kribbella capetownensis sp. nov. and Kribbella speibonae sp. nov., isolated from soil.</title>
        <authorList>
            <person name="Curtis S.M."/>
            <person name="Norton I."/>
            <person name="Everest G.J."/>
            <person name="Meyers P.R."/>
        </authorList>
    </citation>
    <scope>NUCLEOTIDE SEQUENCE [LARGE SCALE GENOMIC DNA]</scope>
    <source>
        <strain evidence="3 4">NRRL B-24813</strain>
    </source>
</reference>
<evidence type="ECO:0000313" key="3">
    <source>
        <dbReference type="EMBL" id="TCC54285.1"/>
    </source>
</evidence>
<sequence>MTVRPVVHVGVDGSWRDTGALEWALQESLLRREPLHVVHVIDERVRHAPADGSRVGPARDLQLGRHERRGRSAQVCSERGREK</sequence>
<dbReference type="Proteomes" id="UP000291144">
    <property type="component" value="Unassembled WGS sequence"/>
</dbReference>
<dbReference type="AlphaFoldDB" id="A0A4R0KFH7"/>
<dbReference type="InterPro" id="IPR014729">
    <property type="entry name" value="Rossmann-like_a/b/a_fold"/>
</dbReference>
<feature type="region of interest" description="Disordered" evidence="1">
    <location>
        <begin position="47"/>
        <end position="83"/>
    </location>
</feature>
<dbReference type="Gene3D" id="3.40.50.620">
    <property type="entry name" value="HUPs"/>
    <property type="match status" value="1"/>
</dbReference>
<dbReference type="SUPFAM" id="SSF52402">
    <property type="entry name" value="Adenine nucleotide alpha hydrolases-like"/>
    <property type="match status" value="1"/>
</dbReference>
<evidence type="ECO:0000259" key="2">
    <source>
        <dbReference type="Pfam" id="PF00582"/>
    </source>
</evidence>
<dbReference type="EMBL" id="SJKB01000020">
    <property type="protein sequence ID" value="TCC54285.1"/>
    <property type="molecule type" value="Genomic_DNA"/>
</dbReference>
<dbReference type="Pfam" id="PF00582">
    <property type="entry name" value="Usp"/>
    <property type="match status" value="1"/>
</dbReference>
<organism evidence="3 4">
    <name type="scientific">Kribbella pittospori</name>
    <dbReference type="NCBI Taxonomy" id="722689"/>
    <lineage>
        <taxon>Bacteria</taxon>
        <taxon>Bacillati</taxon>
        <taxon>Actinomycetota</taxon>
        <taxon>Actinomycetes</taxon>
        <taxon>Propionibacteriales</taxon>
        <taxon>Kribbellaceae</taxon>
        <taxon>Kribbella</taxon>
    </lineage>
</organism>
<evidence type="ECO:0000256" key="1">
    <source>
        <dbReference type="SAM" id="MobiDB-lite"/>
    </source>
</evidence>